<accession>A0A0J6SCA2</accession>
<dbReference type="PANTHER" id="PTHR42926">
    <property type="match status" value="1"/>
</dbReference>
<keyword evidence="9" id="KW-1185">Reference proteome</keyword>
<dbReference type="Pfam" id="PF06745">
    <property type="entry name" value="ATPase"/>
    <property type="match status" value="2"/>
</dbReference>
<dbReference type="InterPro" id="IPR051347">
    <property type="entry name" value="Circadian_clock_KaiC-rel"/>
</dbReference>
<evidence type="ECO:0000256" key="4">
    <source>
        <dbReference type="ARBA" id="ARBA00022737"/>
    </source>
</evidence>
<dbReference type="EC" id="2.7.11.1" evidence="1"/>
<name>A0A0J6SCA2_9HYPH</name>
<protein>
    <recommendedName>
        <fullName evidence="1">non-specific serine/threonine protein kinase</fullName>
        <ecNumber evidence="1">2.7.11.1</ecNumber>
    </recommendedName>
</protein>
<dbReference type="PIRSF" id="PIRSF039117">
    <property type="entry name" value="KaiC"/>
    <property type="match status" value="1"/>
</dbReference>
<keyword evidence="5" id="KW-0418">Kinase</keyword>
<dbReference type="EMBL" id="LABY01000197">
    <property type="protein sequence ID" value="KMO31352.1"/>
    <property type="molecule type" value="Genomic_DNA"/>
</dbReference>
<evidence type="ECO:0000259" key="7">
    <source>
        <dbReference type="PROSITE" id="PS51146"/>
    </source>
</evidence>
<reference evidence="8 9" key="1">
    <citation type="submission" date="2015-03" db="EMBL/GenBank/DDBJ databases">
        <title>Genome sequencing of Methylobacterium variabile DSM 16961.</title>
        <authorList>
            <person name="Chaudhry V."/>
            <person name="Patil P.B."/>
        </authorList>
    </citation>
    <scope>NUCLEOTIDE SEQUENCE [LARGE SCALE GENOMIC DNA]</scope>
    <source>
        <strain evidence="8 9">DSM 16961</strain>
    </source>
</reference>
<dbReference type="OrthoDB" id="9787927at2"/>
<evidence type="ECO:0000256" key="5">
    <source>
        <dbReference type="ARBA" id="ARBA00022777"/>
    </source>
</evidence>
<keyword evidence="3" id="KW-0808">Transferase</keyword>
<dbReference type="InterPro" id="IPR027417">
    <property type="entry name" value="P-loop_NTPase"/>
</dbReference>
<dbReference type="InterPro" id="IPR010624">
    <property type="entry name" value="KaiC_dom"/>
</dbReference>
<dbReference type="InterPro" id="IPR030665">
    <property type="entry name" value="KaiC"/>
</dbReference>
<dbReference type="Proteomes" id="UP000035955">
    <property type="component" value="Unassembled WGS sequence"/>
</dbReference>
<evidence type="ECO:0000313" key="9">
    <source>
        <dbReference type="Proteomes" id="UP000035955"/>
    </source>
</evidence>
<evidence type="ECO:0000256" key="2">
    <source>
        <dbReference type="ARBA" id="ARBA00022553"/>
    </source>
</evidence>
<keyword evidence="6" id="KW-0378">Hydrolase</keyword>
<evidence type="ECO:0000256" key="3">
    <source>
        <dbReference type="ARBA" id="ARBA00022679"/>
    </source>
</evidence>
<dbReference type="GO" id="GO:0016787">
    <property type="term" value="F:hydrolase activity"/>
    <property type="evidence" value="ECO:0007669"/>
    <property type="project" value="UniProtKB-KW"/>
</dbReference>
<evidence type="ECO:0000256" key="1">
    <source>
        <dbReference type="ARBA" id="ARBA00012513"/>
    </source>
</evidence>
<feature type="domain" description="KaiC" evidence="7">
    <location>
        <begin position="18"/>
        <end position="261"/>
    </location>
</feature>
<dbReference type="GO" id="GO:0004674">
    <property type="term" value="F:protein serine/threonine kinase activity"/>
    <property type="evidence" value="ECO:0007669"/>
    <property type="project" value="UniProtKB-EC"/>
</dbReference>
<evidence type="ECO:0000313" key="8">
    <source>
        <dbReference type="EMBL" id="KMO31352.1"/>
    </source>
</evidence>
<sequence length="511" mass="54094">MTGTGPSMGQAGAYGGLERVPTGIAGLDDILGGGLFRGGVYIVQGTPGSGKTIFGNQACYTHAGAPPAHSTHAGASPENRALYVTLLAESHSRMLGHIAPLGFFEAGLIPDRITYLSAFRTLQDEGLAGLLTLLRRETATREATLLVLDGLVAAEETASSTLEFKTFIHELQTQAAATGATALLLTSASAGADMVAAEHTMVDGLIALSSRLYGRRAERDLEVRKFRGSGFLRGRHAFRITDDGIRVFPRIEARLRLPSRRDHVEGPALTTGLAPLDAMLGGGLPHHSTTLLGGPAGIGKTTLGLQFLGADPDAPGLFCGFYESEAAILAKARALRLPAAGLIETGRIGTMWQPATEGLIDEICADLLGRIRNRGVRRVFIDGLDAMCRIAGDQDRIVRIFAALTAELRALGVTAMYTRETDLRGTFLDEPTGAFSLRQASSVAENVVLMRSVALRSGLHRLIAVAKARDSQIDPRLRAFDIRPGGLAIDCGPDRAEAILADRDVTSRGGE</sequence>
<dbReference type="GO" id="GO:0005524">
    <property type="term" value="F:ATP binding"/>
    <property type="evidence" value="ECO:0007669"/>
    <property type="project" value="InterPro"/>
</dbReference>
<dbReference type="AlphaFoldDB" id="A0A0J6SCA2"/>
<dbReference type="InterPro" id="IPR014774">
    <property type="entry name" value="KaiC-like_dom"/>
</dbReference>
<dbReference type="PATRIC" id="fig|298794.3.peg.2882"/>
<proteinExistence type="predicted"/>
<organism evidence="8 9">
    <name type="scientific">Methylobacterium variabile</name>
    <dbReference type="NCBI Taxonomy" id="298794"/>
    <lineage>
        <taxon>Bacteria</taxon>
        <taxon>Pseudomonadati</taxon>
        <taxon>Pseudomonadota</taxon>
        <taxon>Alphaproteobacteria</taxon>
        <taxon>Hyphomicrobiales</taxon>
        <taxon>Methylobacteriaceae</taxon>
        <taxon>Methylobacterium</taxon>
    </lineage>
</organism>
<evidence type="ECO:0000256" key="6">
    <source>
        <dbReference type="ARBA" id="ARBA00022801"/>
    </source>
</evidence>
<dbReference type="PANTHER" id="PTHR42926:SF1">
    <property type="entry name" value="CIRCADIAN CLOCK OSCILLATOR PROTEIN KAIC 1"/>
    <property type="match status" value="1"/>
</dbReference>
<keyword evidence="4" id="KW-0677">Repeat</keyword>
<keyword evidence="2" id="KW-0597">Phosphoprotein</keyword>
<dbReference type="SUPFAM" id="SSF52540">
    <property type="entry name" value="P-loop containing nucleoside triphosphate hydrolases"/>
    <property type="match status" value="2"/>
</dbReference>
<gene>
    <name evidence="8" type="ORF">VQ02_26080</name>
</gene>
<dbReference type="PROSITE" id="PS51146">
    <property type="entry name" value="KAIC"/>
    <property type="match status" value="1"/>
</dbReference>
<comment type="caution">
    <text evidence="8">The sequence shown here is derived from an EMBL/GenBank/DDBJ whole genome shotgun (WGS) entry which is preliminary data.</text>
</comment>
<dbReference type="Gene3D" id="3.40.50.300">
    <property type="entry name" value="P-loop containing nucleotide triphosphate hydrolases"/>
    <property type="match status" value="2"/>
</dbReference>